<proteinExistence type="predicted"/>
<dbReference type="PATRIC" id="fig|266835.9.peg.6812"/>
<name>Q982S2_RHILO</name>
<evidence type="ECO:0000313" key="1">
    <source>
        <dbReference type="EMBL" id="BAB54384.1"/>
    </source>
</evidence>
<gene>
    <name evidence="1" type="ordered locus">mlr8520</name>
</gene>
<reference evidence="1 2" key="1">
    <citation type="journal article" date="2000" name="DNA Res.">
        <title>Complete genome structure of the nitrogen-fixing symbiotic bacterium Mesorhizobium loti.</title>
        <authorList>
            <person name="Kaneko T."/>
            <person name="Nakamura Y."/>
            <person name="Sato S."/>
            <person name="Asamizu E."/>
            <person name="Kato T."/>
            <person name="Sasamoto S."/>
            <person name="Watanabe A."/>
            <person name="Idesawa K."/>
            <person name="Ishikawa A."/>
            <person name="Kawashima K."/>
            <person name="Kimura T."/>
            <person name="Kishida Y."/>
            <person name="Kiyokawa C."/>
            <person name="Kohara M."/>
            <person name="Matsumoto M."/>
            <person name="Matsuno A."/>
            <person name="Mochizuki Y."/>
            <person name="Nakayama S."/>
            <person name="Nakazaki N."/>
            <person name="Shimpo S."/>
            <person name="Sugimoto M."/>
            <person name="Takeuchi C."/>
            <person name="Yamada M."/>
            <person name="Tabata S."/>
        </authorList>
    </citation>
    <scope>NUCLEOTIDE SEQUENCE [LARGE SCALE GENOMIC DNA]</scope>
    <source>
        <strain evidence="2">LMG 29417 / CECT 9101 / MAFF 303099</strain>
    </source>
</reference>
<dbReference type="InterPro" id="IPR009057">
    <property type="entry name" value="Homeodomain-like_sf"/>
</dbReference>
<dbReference type="eggNOG" id="COG2771">
    <property type="taxonomic scope" value="Bacteria"/>
</dbReference>
<dbReference type="AlphaFoldDB" id="Q982S2"/>
<dbReference type="InterPro" id="IPR036388">
    <property type="entry name" value="WH-like_DNA-bd_sf"/>
</dbReference>
<dbReference type="RefSeq" id="WP_010915683.1">
    <property type="nucleotide sequence ID" value="NC_002678.2"/>
</dbReference>
<dbReference type="KEGG" id="mlo:mlr8520"/>
<accession>Q982S2</accession>
<organism evidence="1 2">
    <name type="scientific">Mesorhizobium japonicum (strain LMG 29417 / CECT 9101 / MAFF 303099)</name>
    <name type="common">Mesorhizobium loti (strain MAFF 303099)</name>
    <dbReference type="NCBI Taxonomy" id="266835"/>
    <lineage>
        <taxon>Bacteria</taxon>
        <taxon>Pseudomonadati</taxon>
        <taxon>Pseudomonadota</taxon>
        <taxon>Alphaproteobacteria</taxon>
        <taxon>Hyphomicrobiales</taxon>
        <taxon>Phyllobacteriaceae</taxon>
        <taxon>Mesorhizobium</taxon>
    </lineage>
</organism>
<dbReference type="HOGENOM" id="CLU_129855_0_0_5"/>
<sequence>MGLIWRFFLLAQDFDLFGNPFDFAPRRAGRPEHEPTEENIINIMVLLASGMTNREVAKTLGISVPTLRKHYLHLTRNRDVLLSRLRTKLRTAQIQQGLAGNAAALSASLRMLDSVSAERVSRDLQGKAANQPAARGYVSKKDQRLESAQAIGGKYAVPAAPRLVASNGQAVAVDDGE</sequence>
<dbReference type="EMBL" id="BA000012">
    <property type="protein sequence ID" value="BAB54384.1"/>
    <property type="molecule type" value="Genomic_DNA"/>
</dbReference>
<protein>
    <submittedName>
        <fullName evidence="1">Mlr8520 protein</fullName>
    </submittedName>
</protein>
<evidence type="ECO:0000313" key="2">
    <source>
        <dbReference type="Proteomes" id="UP000000552"/>
    </source>
</evidence>
<dbReference type="SUPFAM" id="SSF46689">
    <property type="entry name" value="Homeodomain-like"/>
    <property type="match status" value="1"/>
</dbReference>
<dbReference type="Proteomes" id="UP000000552">
    <property type="component" value="Chromosome"/>
</dbReference>
<dbReference type="Gene3D" id="1.10.10.10">
    <property type="entry name" value="Winged helix-like DNA-binding domain superfamily/Winged helix DNA-binding domain"/>
    <property type="match status" value="1"/>
</dbReference>